<evidence type="ECO:0000256" key="10">
    <source>
        <dbReference type="PROSITE-ProRule" id="PRU00124"/>
    </source>
</evidence>
<evidence type="ECO:0000256" key="5">
    <source>
        <dbReference type="ARBA" id="ARBA00023136"/>
    </source>
</evidence>
<dbReference type="InterPro" id="IPR051221">
    <property type="entry name" value="LDLR-related"/>
</dbReference>
<feature type="transmembrane region" description="Helical" evidence="11">
    <location>
        <begin position="1311"/>
        <end position="1332"/>
    </location>
</feature>
<evidence type="ECO:0000313" key="16">
    <source>
        <dbReference type="Proteomes" id="UP000663828"/>
    </source>
</evidence>
<feature type="disulfide bond" evidence="10">
    <location>
        <begin position="597"/>
        <end position="612"/>
    </location>
</feature>
<feature type="disulfide bond" evidence="10">
    <location>
        <begin position="194"/>
        <end position="212"/>
    </location>
</feature>
<dbReference type="EMBL" id="CAJNOR010007251">
    <property type="protein sequence ID" value="CAF1613706.1"/>
    <property type="molecule type" value="Genomic_DNA"/>
</dbReference>
<evidence type="ECO:0000256" key="11">
    <source>
        <dbReference type="SAM" id="Phobius"/>
    </source>
</evidence>
<dbReference type="SUPFAM" id="SSF57424">
    <property type="entry name" value="LDL receptor-like module"/>
    <property type="match status" value="4"/>
</dbReference>
<feature type="transmembrane region" description="Helical" evidence="11">
    <location>
        <begin position="1451"/>
        <end position="1471"/>
    </location>
</feature>
<keyword evidence="12" id="KW-0732">Signal</keyword>
<feature type="transmembrane region" description="Helical" evidence="11">
    <location>
        <begin position="1492"/>
        <end position="1514"/>
    </location>
</feature>
<keyword evidence="6 9" id="KW-1015">Disulfide bond</keyword>
<feature type="transmembrane region" description="Helical" evidence="11">
    <location>
        <begin position="1396"/>
        <end position="1414"/>
    </location>
</feature>
<feature type="transmembrane region" description="Helical" evidence="11">
    <location>
        <begin position="1366"/>
        <end position="1389"/>
    </location>
</feature>
<feature type="disulfide bond" evidence="10">
    <location>
        <begin position="164"/>
        <end position="179"/>
    </location>
</feature>
<proteinExistence type="predicted"/>
<dbReference type="PROSITE" id="PS00022">
    <property type="entry name" value="EGF_1"/>
    <property type="match status" value="3"/>
</dbReference>
<feature type="transmembrane region" description="Helical" evidence="11">
    <location>
        <begin position="1526"/>
        <end position="1549"/>
    </location>
</feature>
<dbReference type="Pfam" id="PF00057">
    <property type="entry name" value="Ldl_recept_a"/>
    <property type="match status" value="2"/>
</dbReference>
<evidence type="ECO:0000256" key="7">
    <source>
        <dbReference type="ARBA" id="ARBA00023170"/>
    </source>
</evidence>
<dbReference type="SMART" id="SM00192">
    <property type="entry name" value="LDLa"/>
    <property type="match status" value="7"/>
</dbReference>
<keyword evidence="7" id="KW-0675">Receptor</keyword>
<feature type="domain" description="G-protein coupled receptors family 1 profile" evidence="14">
    <location>
        <begin position="1291"/>
        <end position="1547"/>
    </location>
</feature>
<evidence type="ECO:0000259" key="14">
    <source>
        <dbReference type="PROSITE" id="PS50262"/>
    </source>
</evidence>
<dbReference type="Gene3D" id="4.10.400.10">
    <property type="entry name" value="Low-density Lipoprotein Receptor"/>
    <property type="match status" value="4"/>
</dbReference>
<dbReference type="PANTHER" id="PTHR22722">
    <property type="entry name" value="LOW-DENSITY LIPOPROTEIN RECEPTOR-RELATED PROTEIN 2-RELATED"/>
    <property type="match status" value="1"/>
</dbReference>
<keyword evidence="8" id="KW-0325">Glycoprotein</keyword>
<dbReference type="GO" id="GO:0043235">
    <property type="term" value="C:receptor complex"/>
    <property type="evidence" value="ECO:0007669"/>
    <property type="project" value="TreeGrafter"/>
</dbReference>
<feature type="disulfide bond" evidence="9">
    <location>
        <begin position="975"/>
        <end position="984"/>
    </location>
</feature>
<reference evidence="15" key="1">
    <citation type="submission" date="2021-02" db="EMBL/GenBank/DDBJ databases">
        <authorList>
            <person name="Nowell W R."/>
        </authorList>
    </citation>
    <scope>NUCLEOTIDE SEQUENCE</scope>
</reference>
<dbReference type="PROSITE" id="PS50026">
    <property type="entry name" value="EGF_3"/>
    <property type="match status" value="1"/>
</dbReference>
<dbReference type="InterPro" id="IPR000742">
    <property type="entry name" value="EGF"/>
</dbReference>
<comment type="subcellular location">
    <subcellularLocation>
        <location evidence="1">Membrane</location>
        <topology evidence="1">Single-pass membrane protein</topology>
    </subcellularLocation>
</comment>
<dbReference type="GO" id="GO:0005886">
    <property type="term" value="C:plasma membrane"/>
    <property type="evidence" value="ECO:0007669"/>
    <property type="project" value="TreeGrafter"/>
</dbReference>
<dbReference type="SMART" id="SM00181">
    <property type="entry name" value="EGF"/>
    <property type="match status" value="4"/>
</dbReference>
<feature type="disulfide bond" evidence="10">
    <location>
        <begin position="698"/>
        <end position="713"/>
    </location>
</feature>
<keyword evidence="4 11" id="KW-1133">Transmembrane helix</keyword>
<dbReference type="InterPro" id="IPR036055">
    <property type="entry name" value="LDL_receptor-like_sf"/>
</dbReference>
<evidence type="ECO:0000313" key="15">
    <source>
        <dbReference type="EMBL" id="CAF1613706.1"/>
    </source>
</evidence>
<keyword evidence="5 11" id="KW-0472">Membrane</keyword>
<feature type="signal peptide" evidence="12">
    <location>
        <begin position="1"/>
        <end position="18"/>
    </location>
</feature>
<dbReference type="SUPFAM" id="SSF57196">
    <property type="entry name" value="EGF/Laminin"/>
    <property type="match status" value="1"/>
</dbReference>
<keyword evidence="2 11" id="KW-0812">Transmembrane</keyword>
<feature type="domain" description="EGF-like" evidence="13">
    <location>
        <begin position="946"/>
        <end position="985"/>
    </location>
</feature>
<feature type="transmembrane region" description="Helical" evidence="11">
    <location>
        <begin position="1277"/>
        <end position="1299"/>
    </location>
</feature>
<dbReference type="CDD" id="cd00112">
    <property type="entry name" value="LDLa"/>
    <property type="match status" value="4"/>
</dbReference>
<evidence type="ECO:0000256" key="6">
    <source>
        <dbReference type="ARBA" id="ARBA00023157"/>
    </source>
</evidence>
<evidence type="ECO:0000256" key="2">
    <source>
        <dbReference type="ARBA" id="ARBA00022692"/>
    </source>
</evidence>
<protein>
    <submittedName>
        <fullName evidence="15">Uncharacterized protein</fullName>
    </submittedName>
</protein>
<gene>
    <name evidence="15" type="ORF">XAT740_LOCUS49258</name>
</gene>
<dbReference type="PROSITE" id="PS01186">
    <property type="entry name" value="EGF_2"/>
    <property type="match status" value="1"/>
</dbReference>
<dbReference type="PROSITE" id="PS50262">
    <property type="entry name" value="G_PROTEIN_RECEP_F1_2"/>
    <property type="match status" value="1"/>
</dbReference>
<dbReference type="PROSITE" id="PS50068">
    <property type="entry name" value="LDLRA_2"/>
    <property type="match status" value="4"/>
</dbReference>
<accession>A0A816BYT1</accession>
<dbReference type="InterPro" id="IPR017452">
    <property type="entry name" value="GPCR_Rhodpsn_7TM"/>
</dbReference>
<dbReference type="PROSITE" id="PS01209">
    <property type="entry name" value="LDLRA_1"/>
    <property type="match status" value="3"/>
</dbReference>
<dbReference type="Gene3D" id="1.20.1070.10">
    <property type="entry name" value="Rhodopsin 7-helix transmembrane proteins"/>
    <property type="match status" value="1"/>
</dbReference>
<dbReference type="InterPro" id="IPR002172">
    <property type="entry name" value="LDrepeatLR_classA_rpt"/>
</dbReference>
<comment type="caution">
    <text evidence="15">The sequence shown here is derived from an EMBL/GenBank/DDBJ whole genome shotgun (WGS) entry which is preliminary data.</text>
</comment>
<evidence type="ECO:0000256" key="12">
    <source>
        <dbReference type="SAM" id="SignalP"/>
    </source>
</evidence>
<evidence type="ECO:0000256" key="8">
    <source>
        <dbReference type="ARBA" id="ARBA00023180"/>
    </source>
</evidence>
<keyword evidence="9" id="KW-0245">EGF-like domain</keyword>
<evidence type="ECO:0000256" key="1">
    <source>
        <dbReference type="ARBA" id="ARBA00004167"/>
    </source>
</evidence>
<dbReference type="Proteomes" id="UP000663828">
    <property type="component" value="Unassembled WGS sequence"/>
</dbReference>
<dbReference type="SUPFAM" id="SSF81321">
    <property type="entry name" value="Family A G protein-coupled receptor-like"/>
    <property type="match status" value="1"/>
</dbReference>
<dbReference type="InterPro" id="IPR023415">
    <property type="entry name" value="LDLR_class-A_CS"/>
</dbReference>
<comment type="caution">
    <text evidence="9">Lacks conserved residue(s) required for the propagation of feature annotation.</text>
</comment>
<dbReference type="Gene3D" id="2.10.25.10">
    <property type="entry name" value="Laminin"/>
    <property type="match status" value="1"/>
</dbReference>
<evidence type="ECO:0000256" key="3">
    <source>
        <dbReference type="ARBA" id="ARBA00022737"/>
    </source>
</evidence>
<feature type="disulfide bond" evidence="10">
    <location>
        <begin position="187"/>
        <end position="199"/>
    </location>
</feature>
<dbReference type="PRINTS" id="PR00261">
    <property type="entry name" value="LDLRECEPTOR"/>
</dbReference>
<sequence>MRYLQRLLCFFLFDLVRANFDWILYNTLTDSECFLYEKHLFCHHNDTNEAKVCRNGIPWKYSSLKALNITTDVLLAWQIPFQHIEQYAKYLQSNSFDNSICNCTSSHIGWFCRYERPLGEWTIHQTLHDQLARHRNRKNTILVCLVDGIQCNSGSICLEWRHICDGIVQCADGSDEIDCHLLEFHQCDQEEYQCRNGMCIPREFVFDGIFDCMDGSDEQENGRVNEIYYKCPTKSAWECDERLCHKDEFSCADGQCVHWSNLLHHRDGCTNMRDLAHHCEILMTYRTMPNGFCVQGKQFERVQNDSLCSFHLRNLLSGINKKRSWIGVNETCEDVIPFPQQAIISPIIKMFFNKSNLVSFYDLHRQNFHENLPKISPDRVCFIGSFLCNGIQTRLDHHHCIDFEQFQSFSTYLFFPIPYLFCRIAFHVNTLPITALHTTGQIPNEYSFYVCNSSNEIISFRRLNDGYADCLFRDDENNDEKTETEPYRYRCSTSLSSEYVSYQQLGNNNDECQDGSDELSSKLNWFLFRCEYEDEYPCWIFRSNRVDEVELPFHHYCNSIWDVMNGEDERNCTQWICSLDMYQCKRTGQCIDRSWLCDGEFDCDNGEDEYHCFQIESNWILENRCMKHAEYFCITFDFLANATFPRPCIDYAKIGDGVIDCVGGRDERNVLSCSDYRMLGDRFVCDNETKCLSNTRVCDGIFDCFDQTDELICFWNRHQCKSRQFPCYDGRKCIDHRCNESQVCPYGEHRFWCPTNPLKAYRDAKIRRPSEYHSFCSSYSSENSSMVVHTRALSTPNKNVLNTVEFCNRGFFLVAENETEYRCFCPPSFYGDRCQFNRRRITVLIRFDRRYRSDLPAIIHVLVLLLCNNSIIVDHQMFADINQEFSEKHLIYLLYPRPQLHCSYSVRIEVYRGIDFLSFWTFMISPFEFLPVFRLAKIIRFPDGNLPLTCSHNRCLNNGTCYMSNAYSDEYLCICQRGWYGLHCHERLSQTKCSSKALVRDRHLCVCPQGYLQPHCYAKNNVCHQTNECLTSQNCYALSILPPNQHVCLCGLSKCRKHESILKLVFNQSNEYPLLIQLLKLMPNYPRLRQQFIVDVSTKSPLLLPIYTYDRRRKNDGVMPEIGLLYIFEPLVDSVEIRLNILYIHCSNQLFNLTLDLSKVRQCYPFNSDSDEQSIRLYHSYCRQRKYHPCFYSKNYVCYCNDFANRSECVSYRQHSLTCTHCLNQGICVQGDLRNRSDFVCICPKCVSGRLCQFAFRRSYSVSFEMLIEKIRGEYCVLIGSIIFVLIGIFLNGFCLLTFIQPKVRTTDIGFYLLLNTITSQLILLLIFIRVLNLTVTHSIVRNLNMVETVCKSAPYLLVSLNSLSLWLMAFVTVGRALCIIIPVSYSLLRTVKAAIILSTITALVICGTFVRYIDQYKLIISPDNSRPLCIQQISTNSRKYMQYTSLTHQIIPFIVNILAALLIIILVARSRAASRHLPSREAFVYEIQQQYNQLIAPFVCFLSELPQLIVLFFNACDYEHSTSFTLITLVAYYISFIPQLSLFFIYVLPSSLYKQVFFLETKLGRYFNRVFKIIDDKKTNITTTTT</sequence>
<dbReference type="PANTHER" id="PTHR22722:SF5">
    <property type="entry name" value="LOW-DENSITY LIPOPROTEIN RECEPTOR-RELATED PROTEIN 1B"/>
    <property type="match status" value="1"/>
</dbReference>
<keyword evidence="3" id="KW-0677">Repeat</keyword>
<organism evidence="15 16">
    <name type="scientific">Adineta ricciae</name>
    <name type="common">Rotifer</name>
    <dbReference type="NCBI Taxonomy" id="249248"/>
    <lineage>
        <taxon>Eukaryota</taxon>
        <taxon>Metazoa</taxon>
        <taxon>Spiralia</taxon>
        <taxon>Gnathifera</taxon>
        <taxon>Rotifera</taxon>
        <taxon>Eurotatoria</taxon>
        <taxon>Bdelloidea</taxon>
        <taxon>Adinetida</taxon>
        <taxon>Adinetidae</taxon>
        <taxon>Adineta</taxon>
    </lineage>
</organism>
<evidence type="ECO:0000256" key="9">
    <source>
        <dbReference type="PROSITE-ProRule" id="PRU00076"/>
    </source>
</evidence>
<evidence type="ECO:0000256" key="4">
    <source>
        <dbReference type="ARBA" id="ARBA00022989"/>
    </source>
</evidence>
<name>A0A816BYT1_ADIRI</name>
<feature type="chain" id="PRO_5032651877" evidence="12">
    <location>
        <begin position="19"/>
        <end position="1587"/>
    </location>
</feature>
<evidence type="ECO:0000259" key="13">
    <source>
        <dbReference type="PROSITE" id="PS50026"/>
    </source>
</evidence>
<keyword evidence="16" id="KW-1185">Reference proteome</keyword>